<dbReference type="Pfam" id="PF20020">
    <property type="entry name" value="DUF6431"/>
    <property type="match status" value="1"/>
</dbReference>
<dbReference type="AlphaFoldDB" id="A0A9W6CAG5"/>
<evidence type="ECO:0000313" key="3">
    <source>
        <dbReference type="Proteomes" id="UP001145145"/>
    </source>
</evidence>
<keyword evidence="3" id="KW-1185">Reference proteome</keyword>
<evidence type="ECO:0000313" key="2">
    <source>
        <dbReference type="EMBL" id="GLG06374.1"/>
    </source>
</evidence>
<feature type="domain" description="DUF6431" evidence="1">
    <location>
        <begin position="36"/>
        <end position="107"/>
    </location>
</feature>
<sequence>MIRIFNLFCKLKEIKISDQEWFDQAVRSLNLSDHSCPYCNSKGHLILHDVYPRYMVTLKNNGPVTVILRVPRVKCISCGHTHALLPEMLIPYSSYSLRFVLTVLEAYFLHVHTVEKICERYQIVHSTLYTFRSLFLSHKRLILGVLDDAQEKGSDFIGKIDGMQLSQFWDSFRHSFLQAYHASDFHHR</sequence>
<organism evidence="2 3">
    <name type="scientific">Sellimonas catena</name>
    <dbReference type="NCBI Taxonomy" id="2994035"/>
    <lineage>
        <taxon>Bacteria</taxon>
        <taxon>Bacillati</taxon>
        <taxon>Bacillota</taxon>
        <taxon>Clostridia</taxon>
        <taxon>Lachnospirales</taxon>
        <taxon>Lachnospiraceae</taxon>
        <taxon>Sellimonas</taxon>
    </lineage>
</organism>
<proteinExistence type="predicted"/>
<accession>A0A9W6CAG5</accession>
<comment type="caution">
    <text evidence="2">The sequence shown here is derived from an EMBL/GenBank/DDBJ whole genome shotgun (WGS) entry which is preliminary data.</text>
</comment>
<evidence type="ECO:0000259" key="1">
    <source>
        <dbReference type="Pfam" id="PF20020"/>
    </source>
</evidence>
<reference evidence="2 3" key="1">
    <citation type="journal article" date="2023" name="Int. J. Syst. Evol. Microbiol.">
        <title>Sellimonas catena sp. nov., isolated from human faeces.</title>
        <authorList>
            <person name="Hisatomi A."/>
            <person name="Ohkuma M."/>
            <person name="Sakamoto M."/>
        </authorList>
    </citation>
    <scope>NUCLEOTIDE SEQUENCE [LARGE SCALE GENOMIC DNA]</scope>
    <source>
        <strain evidence="2 3">12EGH17</strain>
    </source>
</reference>
<dbReference type="Proteomes" id="UP001145145">
    <property type="component" value="Unassembled WGS sequence"/>
</dbReference>
<name>A0A9W6CAG5_9FIRM</name>
<dbReference type="EMBL" id="BSBO01000078">
    <property type="protein sequence ID" value="GLG06374.1"/>
    <property type="molecule type" value="Genomic_DNA"/>
</dbReference>
<dbReference type="InterPro" id="IPR045536">
    <property type="entry name" value="DUF6431"/>
</dbReference>
<protein>
    <recommendedName>
        <fullName evidence="1">DUF6431 domain-containing protein</fullName>
    </recommendedName>
</protein>
<dbReference type="RefSeq" id="WP_281874457.1">
    <property type="nucleotide sequence ID" value="NZ_BSBO01000078.1"/>
</dbReference>
<gene>
    <name evidence="2" type="ORF">Selli1_35480</name>
</gene>